<keyword evidence="2" id="KW-1185">Reference proteome</keyword>
<gene>
    <name evidence="1" type="ORF">SY85_07575</name>
</gene>
<evidence type="ECO:0000313" key="2">
    <source>
        <dbReference type="Proteomes" id="UP000077177"/>
    </source>
</evidence>
<reference evidence="2" key="1">
    <citation type="submission" date="2015-01" db="EMBL/GenBank/DDBJ databases">
        <title>Flavisolibacter sp./LCS9/ whole genome sequencing.</title>
        <authorList>
            <person name="Kim M.K."/>
            <person name="Srinivasan S."/>
            <person name="Lee J.-J."/>
        </authorList>
    </citation>
    <scope>NUCLEOTIDE SEQUENCE [LARGE SCALE GENOMIC DNA]</scope>
    <source>
        <strain evidence="2">LCS9</strain>
    </source>
</reference>
<evidence type="ECO:0008006" key="3">
    <source>
        <dbReference type="Google" id="ProtNLM"/>
    </source>
</evidence>
<dbReference type="SUPFAM" id="SSF54427">
    <property type="entry name" value="NTF2-like"/>
    <property type="match status" value="1"/>
</dbReference>
<organism evidence="1 2">
    <name type="scientific">Flavisolibacter tropicus</name>
    <dbReference type="NCBI Taxonomy" id="1492898"/>
    <lineage>
        <taxon>Bacteria</taxon>
        <taxon>Pseudomonadati</taxon>
        <taxon>Bacteroidota</taxon>
        <taxon>Chitinophagia</taxon>
        <taxon>Chitinophagales</taxon>
        <taxon>Chitinophagaceae</taxon>
        <taxon>Flavisolibacter</taxon>
    </lineage>
</organism>
<dbReference type="Proteomes" id="UP000077177">
    <property type="component" value="Chromosome"/>
</dbReference>
<dbReference type="AlphaFoldDB" id="A0A172TTF3"/>
<protein>
    <recommendedName>
        <fullName evidence="3">Ester cyclase</fullName>
    </recommendedName>
</protein>
<dbReference type="EMBL" id="CP011390">
    <property type="protein sequence ID" value="ANE50375.1"/>
    <property type="molecule type" value="Genomic_DNA"/>
</dbReference>
<reference evidence="1 2" key="2">
    <citation type="journal article" date="2016" name="Int. J. Syst. Evol. Microbiol.">
        <title>Flavisolibacter tropicus sp. nov., isolated from tropical soil.</title>
        <authorList>
            <person name="Lee J.J."/>
            <person name="Kang M.S."/>
            <person name="Kim G.S."/>
            <person name="Lee C.S."/>
            <person name="Lim S."/>
            <person name="Lee J."/>
            <person name="Roh S.H."/>
            <person name="Kang H."/>
            <person name="Ha J.M."/>
            <person name="Bae S."/>
            <person name="Jung H.Y."/>
            <person name="Kim M.K."/>
        </authorList>
    </citation>
    <scope>NUCLEOTIDE SEQUENCE [LARGE SCALE GENOMIC DNA]</scope>
    <source>
        <strain evidence="1 2">LCS9</strain>
    </source>
</reference>
<proteinExistence type="predicted"/>
<sequence>MDAEANKQLVERMFSEIIPGKNPDAMDQLISSKFAHHASFDEKPGVEGFKEILKGFQTAFPDLKIHVQKMVAEGDEVATRGYMTGTNKGSFMGIPATNKEVRIDYIDWWKFENGKAIENWVQMDIPGLMTQLGTSQSSMAESH</sequence>
<dbReference type="InterPro" id="IPR009959">
    <property type="entry name" value="Cyclase_SnoaL-like"/>
</dbReference>
<dbReference type="Pfam" id="PF07366">
    <property type="entry name" value="SnoaL"/>
    <property type="match status" value="1"/>
</dbReference>
<dbReference type="PANTHER" id="PTHR38436">
    <property type="entry name" value="POLYKETIDE CYCLASE SNOAL-LIKE DOMAIN"/>
    <property type="match status" value="1"/>
</dbReference>
<evidence type="ECO:0000313" key="1">
    <source>
        <dbReference type="EMBL" id="ANE50375.1"/>
    </source>
</evidence>
<dbReference type="KEGG" id="fla:SY85_07575"/>
<dbReference type="OrthoDB" id="7876517at2"/>
<dbReference type="PANTHER" id="PTHR38436:SF1">
    <property type="entry name" value="ESTER CYCLASE"/>
    <property type="match status" value="1"/>
</dbReference>
<dbReference type="InterPro" id="IPR032710">
    <property type="entry name" value="NTF2-like_dom_sf"/>
</dbReference>
<dbReference type="Gene3D" id="3.10.450.50">
    <property type="match status" value="1"/>
</dbReference>
<name>A0A172TTF3_9BACT</name>
<dbReference type="RefSeq" id="WP_066403109.1">
    <property type="nucleotide sequence ID" value="NZ_CP011390.1"/>
</dbReference>
<dbReference type="GO" id="GO:0030638">
    <property type="term" value="P:polyketide metabolic process"/>
    <property type="evidence" value="ECO:0007669"/>
    <property type="project" value="InterPro"/>
</dbReference>
<accession>A0A172TTF3</accession>